<dbReference type="Proteomes" id="UP000828390">
    <property type="component" value="Unassembled WGS sequence"/>
</dbReference>
<reference evidence="2" key="2">
    <citation type="submission" date="2020-11" db="EMBL/GenBank/DDBJ databases">
        <authorList>
            <person name="McCartney M.A."/>
            <person name="Auch B."/>
            <person name="Kono T."/>
            <person name="Mallez S."/>
            <person name="Becker A."/>
            <person name="Gohl D.M."/>
            <person name="Silverstein K.A.T."/>
            <person name="Koren S."/>
            <person name="Bechman K.B."/>
            <person name="Herman A."/>
            <person name="Abrahante J.E."/>
            <person name="Garbe J."/>
        </authorList>
    </citation>
    <scope>NUCLEOTIDE SEQUENCE</scope>
    <source>
        <strain evidence="2">Duluth1</strain>
        <tissue evidence="2">Whole animal</tissue>
    </source>
</reference>
<sequence length="54" mass="5399">RPGTSLQQKTTLLAASNGVTSTSGCPTRTPVTPPVKVGDRFGGQVEAQNVGGSS</sequence>
<dbReference type="AlphaFoldDB" id="A0A9D4HTQ2"/>
<feature type="non-terminal residue" evidence="2">
    <location>
        <position position="1"/>
    </location>
</feature>
<evidence type="ECO:0000256" key="1">
    <source>
        <dbReference type="SAM" id="MobiDB-lite"/>
    </source>
</evidence>
<organism evidence="2 3">
    <name type="scientific">Dreissena polymorpha</name>
    <name type="common">Zebra mussel</name>
    <name type="synonym">Mytilus polymorpha</name>
    <dbReference type="NCBI Taxonomy" id="45954"/>
    <lineage>
        <taxon>Eukaryota</taxon>
        <taxon>Metazoa</taxon>
        <taxon>Spiralia</taxon>
        <taxon>Lophotrochozoa</taxon>
        <taxon>Mollusca</taxon>
        <taxon>Bivalvia</taxon>
        <taxon>Autobranchia</taxon>
        <taxon>Heteroconchia</taxon>
        <taxon>Euheterodonta</taxon>
        <taxon>Imparidentia</taxon>
        <taxon>Neoheterodontei</taxon>
        <taxon>Myida</taxon>
        <taxon>Dreissenoidea</taxon>
        <taxon>Dreissenidae</taxon>
        <taxon>Dreissena</taxon>
    </lineage>
</organism>
<reference evidence="2" key="1">
    <citation type="journal article" date="2019" name="bioRxiv">
        <title>The Genome of the Zebra Mussel, Dreissena polymorpha: A Resource for Invasive Species Research.</title>
        <authorList>
            <person name="McCartney M.A."/>
            <person name="Auch B."/>
            <person name="Kono T."/>
            <person name="Mallez S."/>
            <person name="Zhang Y."/>
            <person name="Obille A."/>
            <person name="Becker A."/>
            <person name="Abrahante J.E."/>
            <person name="Garbe J."/>
            <person name="Badalamenti J.P."/>
            <person name="Herman A."/>
            <person name="Mangelson H."/>
            <person name="Liachko I."/>
            <person name="Sullivan S."/>
            <person name="Sone E.D."/>
            <person name="Koren S."/>
            <person name="Silverstein K.A.T."/>
            <person name="Beckman K.B."/>
            <person name="Gohl D.M."/>
        </authorList>
    </citation>
    <scope>NUCLEOTIDE SEQUENCE</scope>
    <source>
        <strain evidence="2">Duluth1</strain>
        <tissue evidence="2">Whole animal</tissue>
    </source>
</reference>
<evidence type="ECO:0000313" key="2">
    <source>
        <dbReference type="EMBL" id="KAH3729118.1"/>
    </source>
</evidence>
<comment type="caution">
    <text evidence="2">The sequence shown here is derived from an EMBL/GenBank/DDBJ whole genome shotgun (WGS) entry which is preliminary data.</text>
</comment>
<name>A0A9D4HTQ2_DREPO</name>
<dbReference type="EMBL" id="JAIWYP010000012">
    <property type="protein sequence ID" value="KAH3729118.1"/>
    <property type="molecule type" value="Genomic_DNA"/>
</dbReference>
<evidence type="ECO:0000313" key="3">
    <source>
        <dbReference type="Proteomes" id="UP000828390"/>
    </source>
</evidence>
<protein>
    <submittedName>
        <fullName evidence="2">Uncharacterized protein</fullName>
    </submittedName>
</protein>
<feature type="compositionally biased region" description="Low complexity" evidence="1">
    <location>
        <begin position="26"/>
        <end position="36"/>
    </location>
</feature>
<gene>
    <name evidence="2" type="ORF">DPMN_055081</name>
</gene>
<proteinExistence type="predicted"/>
<accession>A0A9D4HTQ2</accession>
<feature type="region of interest" description="Disordered" evidence="1">
    <location>
        <begin position="17"/>
        <end position="54"/>
    </location>
</feature>
<keyword evidence="3" id="KW-1185">Reference proteome</keyword>